<dbReference type="AlphaFoldDB" id="A0A516V3F4"/>
<dbReference type="OrthoDB" id="5986167at2"/>
<evidence type="ECO:0000313" key="2">
    <source>
        <dbReference type="Proteomes" id="UP000315891"/>
    </source>
</evidence>
<dbReference type="EMBL" id="CP041742">
    <property type="protein sequence ID" value="QDQ73062.1"/>
    <property type="molecule type" value="Genomic_DNA"/>
</dbReference>
<reference evidence="1 2" key="1">
    <citation type="submission" date="2019-07" db="EMBL/GenBank/DDBJ databases">
        <title>Lysobacter weifangensis sp. nov., isolated from bensulfuron-methyl contaminated farmland soil.</title>
        <authorList>
            <person name="Zhao H."/>
        </authorList>
    </citation>
    <scope>NUCLEOTIDE SEQUENCE [LARGE SCALE GENOMIC DNA]</scope>
    <source>
        <strain evidence="1 2">CC-Bw-6</strain>
    </source>
</reference>
<proteinExistence type="predicted"/>
<keyword evidence="2" id="KW-1185">Reference proteome</keyword>
<sequence>MAQHQIALFTFTLGNTESIGPAALRDMWMRACGTNNVSVGRRAPAESFRDRPVYTLYAPQGLADIRDVELRLRRMFESAHLHASLTALHA</sequence>
<name>A0A516V3F4_9GAMM</name>
<accession>A0A516V3F4</accession>
<evidence type="ECO:0000313" key="1">
    <source>
        <dbReference type="EMBL" id="QDQ73062.1"/>
    </source>
</evidence>
<organism evidence="1 2">
    <name type="scientific">Pseudoluteimonas lycopersici</name>
    <dbReference type="NCBI Taxonomy" id="1324796"/>
    <lineage>
        <taxon>Bacteria</taxon>
        <taxon>Pseudomonadati</taxon>
        <taxon>Pseudomonadota</taxon>
        <taxon>Gammaproteobacteria</taxon>
        <taxon>Lysobacterales</taxon>
        <taxon>Lysobacteraceae</taxon>
        <taxon>Pseudoluteimonas</taxon>
    </lineage>
</organism>
<gene>
    <name evidence="1" type="ORF">FNZ56_03840</name>
</gene>
<dbReference type="Proteomes" id="UP000315891">
    <property type="component" value="Chromosome"/>
</dbReference>
<dbReference type="RefSeq" id="WP_143878575.1">
    <property type="nucleotide sequence ID" value="NZ_BAABLZ010000002.1"/>
</dbReference>
<protein>
    <submittedName>
        <fullName evidence="1">Uncharacterized protein</fullName>
    </submittedName>
</protein>